<keyword evidence="2" id="KW-1185">Reference proteome</keyword>
<reference evidence="1" key="1">
    <citation type="submission" date="2025-08" db="UniProtKB">
        <authorList>
            <consortium name="Ensembl"/>
        </authorList>
    </citation>
    <scope>IDENTIFICATION</scope>
</reference>
<dbReference type="Ensembl" id="ENSCVAT00000032910.1">
    <property type="protein sequence ID" value="ENSCVAP00000018892.1"/>
    <property type="gene ID" value="ENSCVAG00000022205.1"/>
</dbReference>
<accession>A0A3Q2DIB1</accession>
<protein>
    <recommendedName>
        <fullName evidence="3">Tc1-like transposase DDE domain-containing protein</fullName>
    </recommendedName>
</protein>
<dbReference type="GeneTree" id="ENSGT01030000235257"/>
<dbReference type="STRING" id="28743.ENSCVAP00000018892"/>
<dbReference type="Proteomes" id="UP000265020">
    <property type="component" value="Unassembled WGS sequence"/>
</dbReference>
<sequence length="101" mass="11445">MKSFFQDDNTSGYRAKTVKTSIEKKDIFSWPANSPDLNPFNPLKKYWLKLKIMVHDKAPTCKADLVTTIRESWSQYCVSLIKSMPQKLPAGTKAIGGATKY</sequence>
<organism evidence="1 2">
    <name type="scientific">Cyprinodon variegatus</name>
    <name type="common">Sheepshead minnow</name>
    <dbReference type="NCBI Taxonomy" id="28743"/>
    <lineage>
        <taxon>Eukaryota</taxon>
        <taxon>Metazoa</taxon>
        <taxon>Chordata</taxon>
        <taxon>Craniata</taxon>
        <taxon>Vertebrata</taxon>
        <taxon>Euteleostomi</taxon>
        <taxon>Actinopterygii</taxon>
        <taxon>Neopterygii</taxon>
        <taxon>Teleostei</taxon>
        <taxon>Neoteleostei</taxon>
        <taxon>Acanthomorphata</taxon>
        <taxon>Ovalentaria</taxon>
        <taxon>Atherinomorphae</taxon>
        <taxon>Cyprinodontiformes</taxon>
        <taxon>Cyprinodontidae</taxon>
        <taxon>Cyprinodon</taxon>
    </lineage>
</organism>
<proteinExistence type="predicted"/>
<evidence type="ECO:0000313" key="1">
    <source>
        <dbReference type="Ensembl" id="ENSCVAP00000018892.1"/>
    </source>
</evidence>
<dbReference type="GO" id="GO:0003676">
    <property type="term" value="F:nucleic acid binding"/>
    <property type="evidence" value="ECO:0007669"/>
    <property type="project" value="InterPro"/>
</dbReference>
<dbReference type="AlphaFoldDB" id="A0A3Q2DIB1"/>
<evidence type="ECO:0008006" key="3">
    <source>
        <dbReference type="Google" id="ProtNLM"/>
    </source>
</evidence>
<reference evidence="1" key="2">
    <citation type="submission" date="2025-09" db="UniProtKB">
        <authorList>
            <consortium name="Ensembl"/>
        </authorList>
    </citation>
    <scope>IDENTIFICATION</scope>
</reference>
<evidence type="ECO:0000313" key="2">
    <source>
        <dbReference type="Proteomes" id="UP000265020"/>
    </source>
</evidence>
<dbReference type="Gene3D" id="3.30.420.10">
    <property type="entry name" value="Ribonuclease H-like superfamily/Ribonuclease H"/>
    <property type="match status" value="1"/>
</dbReference>
<name>A0A3Q2DIB1_CYPVA</name>
<dbReference type="OMA" id="TMSIASC"/>
<dbReference type="InterPro" id="IPR036397">
    <property type="entry name" value="RNaseH_sf"/>
</dbReference>